<protein>
    <submittedName>
        <fullName evidence="1">Uncharacterized protein</fullName>
    </submittedName>
</protein>
<evidence type="ECO:0000313" key="2">
    <source>
        <dbReference type="Proteomes" id="UP000466396"/>
    </source>
</evidence>
<proteinExistence type="predicted"/>
<name>A0A1X1Y5B0_9MYCO</name>
<dbReference type="EMBL" id="AP022581">
    <property type="protein sequence ID" value="BBX97713.1"/>
    <property type="molecule type" value="Genomic_DNA"/>
</dbReference>
<dbReference type="AlphaFoldDB" id="A0A1X1Y5B0"/>
<keyword evidence="2" id="KW-1185">Reference proteome</keyword>
<organism evidence="1 2">
    <name type="scientific">Mycobacterium lacus</name>
    <dbReference type="NCBI Taxonomy" id="169765"/>
    <lineage>
        <taxon>Bacteria</taxon>
        <taxon>Bacillati</taxon>
        <taxon>Actinomycetota</taxon>
        <taxon>Actinomycetes</taxon>
        <taxon>Mycobacteriales</taxon>
        <taxon>Mycobacteriaceae</taxon>
        <taxon>Mycobacterium</taxon>
    </lineage>
</organism>
<dbReference type="KEGG" id="mlj:MLAC_30070"/>
<accession>A0A1X1Y5B0</accession>
<gene>
    <name evidence="1" type="ORF">MLAC_30070</name>
</gene>
<reference evidence="1 2" key="1">
    <citation type="journal article" date="2019" name="Emerg. Microbes Infect.">
        <title>Comprehensive subspecies identification of 175 nontuberculous mycobacteria species based on 7547 genomic profiles.</title>
        <authorList>
            <person name="Matsumoto Y."/>
            <person name="Kinjo T."/>
            <person name="Motooka D."/>
            <person name="Nabeya D."/>
            <person name="Jung N."/>
            <person name="Uechi K."/>
            <person name="Horii T."/>
            <person name="Iida T."/>
            <person name="Fujita J."/>
            <person name="Nakamura S."/>
        </authorList>
    </citation>
    <scope>NUCLEOTIDE SEQUENCE [LARGE SCALE GENOMIC DNA]</scope>
    <source>
        <strain evidence="1 2">JCM 15657</strain>
    </source>
</reference>
<evidence type="ECO:0000313" key="1">
    <source>
        <dbReference type="EMBL" id="BBX97713.1"/>
    </source>
</evidence>
<dbReference type="RefSeq" id="WP_085160576.1">
    <property type="nucleotide sequence ID" value="NZ_AP022581.1"/>
</dbReference>
<dbReference type="Proteomes" id="UP000466396">
    <property type="component" value="Chromosome"/>
</dbReference>
<sequence>MSATNAGKGMRTVRMLIAALGAVFAVLAAGCAAQRTPGPVPELRALAPGAGIVVPLHTGV</sequence>